<evidence type="ECO:0000256" key="5">
    <source>
        <dbReference type="ARBA" id="ARBA00022741"/>
    </source>
</evidence>
<dbReference type="GO" id="GO:0005525">
    <property type="term" value="F:GTP binding"/>
    <property type="evidence" value="ECO:0007669"/>
    <property type="project" value="UniProtKB-UniRule"/>
</dbReference>
<evidence type="ECO:0000256" key="6">
    <source>
        <dbReference type="ARBA" id="ARBA00023134"/>
    </source>
</evidence>
<dbReference type="PANTHER" id="PTHR43834">
    <property type="entry name" value="GTPASE DER"/>
    <property type="match status" value="1"/>
</dbReference>
<dbReference type="PIRSF" id="PIRSF006485">
    <property type="entry name" value="GTP-binding_EngA"/>
    <property type="match status" value="1"/>
</dbReference>
<proteinExistence type="inferred from homology"/>
<dbReference type="CDD" id="cd01894">
    <property type="entry name" value="EngA1"/>
    <property type="match status" value="1"/>
</dbReference>
<comment type="subunit">
    <text evidence="8">Associates with the 50S ribosomal subunit.</text>
</comment>
<feature type="domain" description="EngA-type G" evidence="11">
    <location>
        <begin position="3"/>
        <end position="167"/>
    </location>
</feature>
<evidence type="ECO:0000256" key="2">
    <source>
        <dbReference type="ARBA" id="ARBA00020953"/>
    </source>
</evidence>
<dbReference type="FunFam" id="3.40.50.300:FF:000953">
    <property type="entry name" value="GTPase Der"/>
    <property type="match status" value="1"/>
</dbReference>
<dbReference type="KEGG" id="anf:AQPE_3025"/>
<dbReference type="Gene3D" id="3.30.300.20">
    <property type="match status" value="1"/>
</dbReference>
<dbReference type="FunFam" id="3.30.300.20:FF:000004">
    <property type="entry name" value="GTPase Der"/>
    <property type="match status" value="1"/>
</dbReference>
<feature type="binding site" evidence="8">
    <location>
        <begin position="229"/>
        <end position="233"/>
    </location>
    <ligand>
        <name>GTP</name>
        <dbReference type="ChEBI" id="CHEBI:37565"/>
        <label>2</label>
    </ligand>
</feature>
<dbReference type="GO" id="GO:0042254">
    <property type="term" value="P:ribosome biogenesis"/>
    <property type="evidence" value="ECO:0007669"/>
    <property type="project" value="UniProtKB-KW"/>
</dbReference>
<dbReference type="InterPro" id="IPR032859">
    <property type="entry name" value="KH_dom-like"/>
</dbReference>
<reference evidence="12" key="1">
    <citation type="journal article" date="2020" name="Int. J. Syst. Evol. Microbiol.">
        <title>Aquipluma nitroreducens gen. nov. sp. nov., a novel facultatively anaerobic bacterium isolated from a freshwater lake.</title>
        <authorList>
            <person name="Watanabe M."/>
            <person name="Kojima H."/>
            <person name="Fukui M."/>
        </authorList>
    </citation>
    <scope>NUCLEOTIDE SEQUENCE</scope>
    <source>
        <strain evidence="12">MeG22</strain>
    </source>
</reference>
<dbReference type="HAMAP" id="MF_00195">
    <property type="entry name" value="GTPase_Der"/>
    <property type="match status" value="1"/>
</dbReference>
<dbReference type="InterPro" id="IPR016484">
    <property type="entry name" value="GTPase_Der"/>
</dbReference>
<evidence type="ECO:0000256" key="4">
    <source>
        <dbReference type="ARBA" id="ARBA00022737"/>
    </source>
</evidence>
<dbReference type="FunFam" id="3.40.50.300:FF:000040">
    <property type="entry name" value="GTPase Der"/>
    <property type="match status" value="1"/>
</dbReference>
<evidence type="ECO:0000256" key="7">
    <source>
        <dbReference type="ARBA" id="ARBA00032345"/>
    </source>
</evidence>
<dbReference type="GO" id="GO:0043022">
    <property type="term" value="F:ribosome binding"/>
    <property type="evidence" value="ECO:0007669"/>
    <property type="project" value="TreeGrafter"/>
</dbReference>
<protein>
    <recommendedName>
        <fullName evidence="2 8">GTPase Der</fullName>
    </recommendedName>
    <alternativeName>
        <fullName evidence="7 8">GTP-binding protein EngA</fullName>
    </alternativeName>
</protein>
<dbReference type="AlphaFoldDB" id="A0A5K7SBH4"/>
<dbReference type="Pfam" id="PF01926">
    <property type="entry name" value="MMR_HSR1"/>
    <property type="match status" value="2"/>
</dbReference>
<gene>
    <name evidence="8" type="primary">der</name>
    <name evidence="12" type="ORF">AQPE_3025</name>
</gene>
<evidence type="ECO:0000256" key="3">
    <source>
        <dbReference type="ARBA" id="ARBA00022517"/>
    </source>
</evidence>
<sequence>MSNIIAIVGRPNVGKSTLFNRMTESRKAIVDESAGVTRDRQYGKGVWNGIEFSIIDTGGYAVNSEDIFEGEIRKQVMLAIEEADAILFVVDVENGVTDMDEEVAAVLRRSKKNVFIAVNKVDNNARIIDSHEFYSLGLGELYCISSMTGSGTGELLDAIVDTFPKDEPEEIEENVPRFAIIGRPNVGKSSFINALIGVDRNMVTDIAGTTRDAIHTRYNQFGHDFYLIDTAGLRKRTKVKEDVEFYSTMRSIRAIEDSDVCILIIDATRGMEAQDVSIFHLIDRNKKGLVILVNKWDLIEKDNASTNKFTKQIKERIAPFVDVPIMFISALTKQRILKALETAVEVFENRSKKIKTSELNEVMLKAIEDYPPPSIKGKFVKIKYVTQLPSQTPSFAFFANLPQYVKEAYRRYLENKIRENFNFSGVPIQIYIRKK</sequence>
<dbReference type="PANTHER" id="PTHR43834:SF6">
    <property type="entry name" value="GTPASE DER"/>
    <property type="match status" value="1"/>
</dbReference>
<dbReference type="Pfam" id="PF14714">
    <property type="entry name" value="KH_dom-like"/>
    <property type="match status" value="1"/>
</dbReference>
<feature type="binding site" evidence="8">
    <location>
        <begin position="182"/>
        <end position="189"/>
    </location>
    <ligand>
        <name>GTP</name>
        <dbReference type="ChEBI" id="CHEBI:37565"/>
        <label>2</label>
    </ligand>
</feature>
<dbReference type="RefSeq" id="WP_318347153.1">
    <property type="nucleotide sequence ID" value="NZ_AP018694.1"/>
</dbReference>
<dbReference type="InterPro" id="IPR006073">
    <property type="entry name" value="GTP-bd"/>
</dbReference>
<dbReference type="PRINTS" id="PR00326">
    <property type="entry name" value="GTP1OBG"/>
</dbReference>
<dbReference type="EMBL" id="AP018694">
    <property type="protein sequence ID" value="BBE18855.1"/>
    <property type="molecule type" value="Genomic_DNA"/>
</dbReference>
<feature type="domain" description="EngA-type G" evidence="11">
    <location>
        <begin position="176"/>
        <end position="351"/>
    </location>
</feature>
<evidence type="ECO:0000256" key="10">
    <source>
        <dbReference type="RuleBase" id="RU004481"/>
    </source>
</evidence>
<dbReference type="Proteomes" id="UP001193389">
    <property type="component" value="Chromosome"/>
</dbReference>
<evidence type="ECO:0000256" key="9">
    <source>
        <dbReference type="PROSITE-ProRule" id="PRU01049"/>
    </source>
</evidence>
<feature type="binding site" evidence="8">
    <location>
        <begin position="56"/>
        <end position="60"/>
    </location>
    <ligand>
        <name>GTP</name>
        <dbReference type="ChEBI" id="CHEBI:37565"/>
        <label>1</label>
    </ligand>
</feature>
<dbReference type="NCBIfam" id="TIGR03594">
    <property type="entry name" value="GTPase_EngA"/>
    <property type="match status" value="1"/>
</dbReference>
<keyword evidence="4 10" id="KW-0677">Repeat</keyword>
<dbReference type="Gene3D" id="3.40.50.300">
    <property type="entry name" value="P-loop containing nucleotide triphosphate hydrolases"/>
    <property type="match status" value="2"/>
</dbReference>
<comment type="function">
    <text evidence="8 10">GTPase that plays an essential role in the late steps of ribosome biogenesis.</text>
</comment>
<dbReference type="SUPFAM" id="SSF52540">
    <property type="entry name" value="P-loop containing nucleoside triphosphate hydrolases"/>
    <property type="match status" value="2"/>
</dbReference>
<keyword evidence="13" id="KW-1185">Reference proteome</keyword>
<evidence type="ECO:0000313" key="12">
    <source>
        <dbReference type="EMBL" id="BBE18855.1"/>
    </source>
</evidence>
<evidence type="ECO:0000256" key="8">
    <source>
        <dbReference type="HAMAP-Rule" id="MF_00195"/>
    </source>
</evidence>
<dbReference type="InterPro" id="IPR027417">
    <property type="entry name" value="P-loop_NTPase"/>
</dbReference>
<keyword evidence="6 8" id="KW-0342">GTP-binding</keyword>
<feature type="binding site" evidence="8">
    <location>
        <begin position="119"/>
        <end position="122"/>
    </location>
    <ligand>
        <name>GTP</name>
        <dbReference type="ChEBI" id="CHEBI:37565"/>
        <label>1</label>
    </ligand>
</feature>
<dbReference type="PROSITE" id="PS51712">
    <property type="entry name" value="G_ENGA"/>
    <property type="match status" value="2"/>
</dbReference>
<comment type="similarity">
    <text evidence="1 8 9 10">Belongs to the TRAFAC class TrmE-Era-EngA-EngB-Septin-like GTPase superfamily. EngA (Der) GTPase family.</text>
</comment>
<dbReference type="InterPro" id="IPR005225">
    <property type="entry name" value="Small_GTP-bd"/>
</dbReference>
<name>A0A5K7SBH4_9BACT</name>
<dbReference type="CDD" id="cd01895">
    <property type="entry name" value="EngA2"/>
    <property type="match status" value="1"/>
</dbReference>
<evidence type="ECO:0000259" key="11">
    <source>
        <dbReference type="PROSITE" id="PS51712"/>
    </source>
</evidence>
<organism evidence="12 13">
    <name type="scientific">Aquipluma nitroreducens</name>
    <dbReference type="NCBI Taxonomy" id="2010828"/>
    <lineage>
        <taxon>Bacteria</taxon>
        <taxon>Pseudomonadati</taxon>
        <taxon>Bacteroidota</taxon>
        <taxon>Bacteroidia</taxon>
        <taxon>Marinilabiliales</taxon>
        <taxon>Prolixibacteraceae</taxon>
        <taxon>Aquipluma</taxon>
    </lineage>
</organism>
<evidence type="ECO:0000256" key="1">
    <source>
        <dbReference type="ARBA" id="ARBA00008279"/>
    </source>
</evidence>
<feature type="binding site" evidence="8">
    <location>
        <begin position="294"/>
        <end position="297"/>
    </location>
    <ligand>
        <name>GTP</name>
        <dbReference type="ChEBI" id="CHEBI:37565"/>
        <label>2</label>
    </ligand>
</feature>
<feature type="binding site" evidence="8">
    <location>
        <begin position="9"/>
        <end position="16"/>
    </location>
    <ligand>
        <name>GTP</name>
        <dbReference type="ChEBI" id="CHEBI:37565"/>
        <label>1</label>
    </ligand>
</feature>
<keyword evidence="3 8" id="KW-0690">Ribosome biogenesis</keyword>
<dbReference type="InterPro" id="IPR015946">
    <property type="entry name" value="KH_dom-like_a/b"/>
</dbReference>
<keyword evidence="5 8" id="KW-0547">Nucleotide-binding</keyword>
<dbReference type="InterPro" id="IPR031166">
    <property type="entry name" value="G_ENGA"/>
</dbReference>
<dbReference type="NCBIfam" id="TIGR00231">
    <property type="entry name" value="small_GTP"/>
    <property type="match status" value="2"/>
</dbReference>
<accession>A0A5K7SBH4</accession>
<evidence type="ECO:0000313" key="13">
    <source>
        <dbReference type="Proteomes" id="UP001193389"/>
    </source>
</evidence>